<name>A0A182UA44_9DIPT</name>
<evidence type="ECO:0000256" key="1">
    <source>
        <dbReference type="SAM" id="Phobius"/>
    </source>
</evidence>
<dbReference type="EnsemblMetazoa" id="AMEC016684-RA">
    <property type="protein sequence ID" value="AMEC016684-PA"/>
    <property type="gene ID" value="AMEC016684"/>
</dbReference>
<feature type="transmembrane region" description="Helical" evidence="1">
    <location>
        <begin position="399"/>
        <end position="419"/>
    </location>
</feature>
<reference evidence="3" key="1">
    <citation type="submission" date="2014-01" db="EMBL/GenBank/DDBJ databases">
        <title>The Genome Sequence of Anopheles melas CM1001059_A (V2).</title>
        <authorList>
            <consortium name="The Broad Institute Genomics Platform"/>
            <person name="Neafsey D.E."/>
            <person name="Besansky N."/>
            <person name="Howell P."/>
            <person name="Walton C."/>
            <person name="Young S.K."/>
            <person name="Zeng Q."/>
            <person name="Gargeya S."/>
            <person name="Fitzgerald M."/>
            <person name="Haas B."/>
            <person name="Abouelleil A."/>
            <person name="Allen A.W."/>
            <person name="Alvarado L."/>
            <person name="Arachchi H.M."/>
            <person name="Berlin A.M."/>
            <person name="Chapman S.B."/>
            <person name="Gainer-Dewar J."/>
            <person name="Goldberg J."/>
            <person name="Griggs A."/>
            <person name="Gujja S."/>
            <person name="Hansen M."/>
            <person name="Howarth C."/>
            <person name="Imamovic A."/>
            <person name="Ireland A."/>
            <person name="Larimer J."/>
            <person name="McCowan C."/>
            <person name="Murphy C."/>
            <person name="Pearson M."/>
            <person name="Poon T.W."/>
            <person name="Priest M."/>
            <person name="Roberts A."/>
            <person name="Saif S."/>
            <person name="Shea T."/>
            <person name="Sisk P."/>
            <person name="Sykes S."/>
            <person name="Wortman J."/>
            <person name="Nusbaum C."/>
            <person name="Birren B."/>
        </authorList>
    </citation>
    <scope>NUCLEOTIDE SEQUENCE [LARGE SCALE GENOMIC DNA]</scope>
    <source>
        <strain evidence="3">CM1001059</strain>
    </source>
</reference>
<organism evidence="2 3">
    <name type="scientific">Anopheles melas</name>
    <dbReference type="NCBI Taxonomy" id="34690"/>
    <lineage>
        <taxon>Eukaryota</taxon>
        <taxon>Metazoa</taxon>
        <taxon>Ecdysozoa</taxon>
        <taxon>Arthropoda</taxon>
        <taxon>Hexapoda</taxon>
        <taxon>Insecta</taxon>
        <taxon>Pterygota</taxon>
        <taxon>Neoptera</taxon>
        <taxon>Endopterygota</taxon>
        <taxon>Diptera</taxon>
        <taxon>Nematocera</taxon>
        <taxon>Culicoidea</taxon>
        <taxon>Culicidae</taxon>
        <taxon>Anophelinae</taxon>
        <taxon>Anopheles</taxon>
    </lineage>
</organism>
<evidence type="ECO:0000313" key="2">
    <source>
        <dbReference type="EnsemblMetazoa" id="AMEC016684-PA"/>
    </source>
</evidence>
<feature type="transmembrane region" description="Helical" evidence="1">
    <location>
        <begin position="156"/>
        <end position="178"/>
    </location>
</feature>
<protein>
    <recommendedName>
        <fullName evidence="4">Transmembrane protein 223</fullName>
    </recommendedName>
</protein>
<keyword evidence="3" id="KW-1185">Reference proteome</keyword>
<feature type="transmembrane region" description="Helical" evidence="1">
    <location>
        <begin position="343"/>
        <end position="361"/>
    </location>
</feature>
<dbReference type="GO" id="GO:0007399">
    <property type="term" value="P:nervous system development"/>
    <property type="evidence" value="ECO:0007669"/>
    <property type="project" value="TreeGrafter"/>
</dbReference>
<proteinExistence type="predicted"/>
<dbReference type="GO" id="GO:0005739">
    <property type="term" value="C:mitochondrion"/>
    <property type="evidence" value="ECO:0007669"/>
    <property type="project" value="TreeGrafter"/>
</dbReference>
<dbReference type="InterPro" id="IPR026100">
    <property type="entry name" value="Tmem223"/>
</dbReference>
<sequence length="532" mass="57392">MSAKLRSKPCSFTACFLIIARRAALSDLYTSASLIFCSTSCSKSERVISVNGLQNLRTKSIRIGTALFSSGGMGESRTFDSTATDCFTAATSLLCFPSAGAESAVAFLSVWFMLWTFVSSPAVLLSASSSSSSSSITSTYGNDWSSSCAVISELDFAGVVGGAATVAFFTLWAGFSLLGSSLMPDSSALETTVRSMFSTSERSSSSGGEREAGSCRSTGFCEAWSSVSATVVGSFFASRSPCLSLASTLTIVVSIGVMPEMSPGATSGFAGSELSLALLFPSSPAGAFGGSSSSLTRYPSCGSVIRSTVQRGQSTQAPANRVYDVNTKVPKDVMLFKYENPRFFKVLNIFAVSQFLFWGYLCHFSYTTLKDAPVQEDGKEELPWYKRVNLGENKYRNGIAIMCFFIGYGVLFASWMFTLRSVRYLVLRKGGDKVSVVTYAPFGTNRIMDVPLKYVSAQESREAARVTVPVKIKNRALFYMLDMRGEFTNTKLYDYTVGLSRKLNVARMRVNPKQADTMVCPTPQIMAAIGDI</sequence>
<dbReference type="STRING" id="34690.A0A182UA44"/>
<accession>A0A182UA44</accession>
<dbReference type="PANTHER" id="PTHR14549:SF2">
    <property type="entry name" value="TRANSMEMBRANE PROTEIN 223"/>
    <property type="match status" value="1"/>
</dbReference>
<dbReference type="VEuPathDB" id="VectorBase:AMEC016684"/>
<dbReference type="Pfam" id="PF06979">
    <property type="entry name" value="TMEM70"/>
    <property type="match status" value="1"/>
</dbReference>
<dbReference type="PANTHER" id="PTHR14549">
    <property type="entry name" value="TRANSMEMBRANE PROTEIN 223"/>
    <property type="match status" value="1"/>
</dbReference>
<dbReference type="AlphaFoldDB" id="A0A182UA44"/>
<dbReference type="InterPro" id="IPR045325">
    <property type="entry name" value="TMEM70/TMEM186/TMEM223"/>
</dbReference>
<evidence type="ECO:0000313" key="3">
    <source>
        <dbReference type="Proteomes" id="UP000075902"/>
    </source>
</evidence>
<evidence type="ECO:0008006" key="4">
    <source>
        <dbReference type="Google" id="ProtNLM"/>
    </source>
</evidence>
<keyword evidence="1" id="KW-0812">Transmembrane</keyword>
<keyword evidence="1" id="KW-1133">Transmembrane helix</keyword>
<keyword evidence="1" id="KW-0472">Membrane</keyword>
<reference evidence="2" key="2">
    <citation type="submission" date="2020-05" db="UniProtKB">
        <authorList>
            <consortium name="EnsemblMetazoa"/>
        </authorList>
    </citation>
    <scope>IDENTIFICATION</scope>
    <source>
        <strain evidence="2">CM1001059</strain>
    </source>
</reference>
<dbReference type="Proteomes" id="UP000075902">
    <property type="component" value="Unassembled WGS sequence"/>
</dbReference>